<gene>
    <name evidence="13" type="ORF">SteCoe_14707</name>
</gene>
<dbReference type="GO" id="GO:0046872">
    <property type="term" value="F:metal ion binding"/>
    <property type="evidence" value="ECO:0007669"/>
    <property type="project" value="UniProtKB-KW"/>
</dbReference>
<comment type="caution">
    <text evidence="13">The sequence shown here is derived from an EMBL/GenBank/DDBJ whole genome shotgun (WGS) entry which is preliminary data.</text>
</comment>
<keyword evidence="6" id="KW-0963">Cytoplasm</keyword>
<dbReference type="Gene3D" id="2.60.40.150">
    <property type="entry name" value="C2 domain"/>
    <property type="match status" value="2"/>
</dbReference>
<keyword evidence="14" id="KW-1185">Reference proteome</keyword>
<dbReference type="PROSITE" id="PS50004">
    <property type="entry name" value="C2"/>
    <property type="match status" value="1"/>
</dbReference>
<dbReference type="SMART" id="SM00327">
    <property type="entry name" value="VWA"/>
    <property type="match status" value="1"/>
</dbReference>
<reference evidence="13 14" key="1">
    <citation type="submission" date="2016-11" db="EMBL/GenBank/DDBJ databases">
        <title>The macronuclear genome of Stentor coeruleus: a giant cell with tiny introns.</title>
        <authorList>
            <person name="Slabodnick M."/>
            <person name="Ruby J.G."/>
            <person name="Reiff S.B."/>
            <person name="Swart E.C."/>
            <person name="Gosai S."/>
            <person name="Prabakaran S."/>
            <person name="Witkowska E."/>
            <person name="Larue G.E."/>
            <person name="Fisher S."/>
            <person name="Freeman R.M."/>
            <person name="Gunawardena J."/>
            <person name="Chu W."/>
            <person name="Stover N.A."/>
            <person name="Gregory B.D."/>
            <person name="Nowacki M."/>
            <person name="Derisi J."/>
            <person name="Roy S.W."/>
            <person name="Marshall W.F."/>
            <person name="Sood P."/>
        </authorList>
    </citation>
    <scope>NUCLEOTIDE SEQUENCE [LARGE SCALE GENOMIC DNA]</scope>
    <source>
        <strain evidence="13">WM001</strain>
    </source>
</reference>
<dbReference type="PANTHER" id="PTHR10857">
    <property type="entry name" value="COPINE"/>
    <property type="match status" value="1"/>
</dbReference>
<dbReference type="InterPro" id="IPR036465">
    <property type="entry name" value="vWFA_dom_sf"/>
</dbReference>
<dbReference type="GO" id="GO:0005634">
    <property type="term" value="C:nucleus"/>
    <property type="evidence" value="ECO:0007669"/>
    <property type="project" value="UniProtKB-SubCell"/>
</dbReference>
<evidence type="ECO:0000256" key="6">
    <source>
        <dbReference type="ARBA" id="ARBA00022490"/>
    </source>
</evidence>
<dbReference type="InterPro" id="IPR002035">
    <property type="entry name" value="VWF_A"/>
</dbReference>
<accession>A0A1R2C5F7</accession>
<name>A0A1R2C5F7_9CILI</name>
<protein>
    <recommendedName>
        <fullName evidence="12">C2 domain-containing protein</fullName>
    </recommendedName>
</protein>
<evidence type="ECO:0000256" key="4">
    <source>
        <dbReference type="ARBA" id="ARBA00009048"/>
    </source>
</evidence>
<keyword evidence="7" id="KW-0479">Metal-binding</keyword>
<evidence type="ECO:0000256" key="11">
    <source>
        <dbReference type="ARBA" id="ARBA00023242"/>
    </source>
</evidence>
<dbReference type="AlphaFoldDB" id="A0A1R2C5F7"/>
<dbReference type="GO" id="GO:0005544">
    <property type="term" value="F:calcium-dependent phospholipid binding"/>
    <property type="evidence" value="ECO:0007669"/>
    <property type="project" value="InterPro"/>
</dbReference>
<keyword evidence="9" id="KW-0106">Calcium</keyword>
<dbReference type="Pfam" id="PF07002">
    <property type="entry name" value="Copine"/>
    <property type="match status" value="1"/>
</dbReference>
<organism evidence="13 14">
    <name type="scientific">Stentor coeruleus</name>
    <dbReference type="NCBI Taxonomy" id="5963"/>
    <lineage>
        <taxon>Eukaryota</taxon>
        <taxon>Sar</taxon>
        <taxon>Alveolata</taxon>
        <taxon>Ciliophora</taxon>
        <taxon>Postciliodesmatophora</taxon>
        <taxon>Heterotrichea</taxon>
        <taxon>Heterotrichida</taxon>
        <taxon>Stentoridae</taxon>
        <taxon>Stentor</taxon>
    </lineage>
</organism>
<dbReference type="CDD" id="cd04048">
    <property type="entry name" value="C2A_Copine"/>
    <property type="match status" value="1"/>
</dbReference>
<keyword evidence="11" id="KW-0539">Nucleus</keyword>
<dbReference type="GO" id="GO:0005886">
    <property type="term" value="C:plasma membrane"/>
    <property type="evidence" value="ECO:0007669"/>
    <property type="project" value="UniProtKB-SubCell"/>
</dbReference>
<evidence type="ECO:0000256" key="9">
    <source>
        <dbReference type="ARBA" id="ARBA00022837"/>
    </source>
</evidence>
<dbReference type="GO" id="GO:0071277">
    <property type="term" value="P:cellular response to calcium ion"/>
    <property type="evidence" value="ECO:0007669"/>
    <property type="project" value="TreeGrafter"/>
</dbReference>
<feature type="domain" description="C2" evidence="12">
    <location>
        <begin position="90"/>
        <end position="230"/>
    </location>
</feature>
<dbReference type="InterPro" id="IPR000008">
    <property type="entry name" value="C2_dom"/>
</dbReference>
<dbReference type="PANTHER" id="PTHR10857:SF106">
    <property type="entry name" value="C2 DOMAIN-CONTAINING PROTEIN"/>
    <property type="match status" value="1"/>
</dbReference>
<evidence type="ECO:0000256" key="1">
    <source>
        <dbReference type="ARBA" id="ARBA00004123"/>
    </source>
</evidence>
<keyword evidence="10" id="KW-0472">Membrane</keyword>
<dbReference type="CDD" id="cd04047">
    <property type="entry name" value="C2B_Copine"/>
    <property type="match status" value="1"/>
</dbReference>
<proteinExistence type="inferred from homology"/>
<comment type="subcellular location">
    <subcellularLocation>
        <location evidence="2">Cell membrane</location>
    </subcellularLocation>
    <subcellularLocation>
        <location evidence="3">Cytoplasm</location>
    </subcellularLocation>
    <subcellularLocation>
        <location evidence="1">Nucleus</location>
    </subcellularLocation>
</comment>
<dbReference type="EMBL" id="MPUH01000276">
    <property type="protein sequence ID" value="OMJ84220.1"/>
    <property type="molecule type" value="Genomic_DNA"/>
</dbReference>
<evidence type="ECO:0000256" key="10">
    <source>
        <dbReference type="ARBA" id="ARBA00023136"/>
    </source>
</evidence>
<dbReference type="InterPro" id="IPR037768">
    <property type="entry name" value="C2B_Copine"/>
</dbReference>
<dbReference type="Proteomes" id="UP000187209">
    <property type="component" value="Unassembled WGS sequence"/>
</dbReference>
<evidence type="ECO:0000256" key="3">
    <source>
        <dbReference type="ARBA" id="ARBA00004496"/>
    </source>
</evidence>
<dbReference type="SMART" id="SM00239">
    <property type="entry name" value="C2"/>
    <property type="match status" value="2"/>
</dbReference>
<sequence>MYRVETKVEIFLCARDLAEIDLFCIVYMESAQLGQYIEVGRTEAKSNSVNPNWSKTIQVGYYFEKRQNLRFILRKSDEGSADILGEAFATLGELIGRKGPKILELAGNSKLIVKAEEVKNIKDVLKFKMKGENLDEKDWFGKSDPYLIIYRSLDNDTWVEIFKSEVIKNTTNPFWNEFKIPINKLCNGDLKKPIKIDCYDWDSIGSDDLIGSTITDLEHLSRNGWRFELQTPEKRLKGENTGEIVVMEMTVKKVFSFLEYLRSGIQLNFCVAVDFTNSNQVYTKPKSMHYLNPQMPNQYEKAIWEIGSILEAYDSNNCFSIYGFGGIPNGEKAANHCFPLTFDKSNPYVNGAQGLLEAYRRSLPLVTLSGPTLFKPIIENTISVAKSQPPHVAYHVLLILTDGEIMDIINTISQIVDASNLPISIIIVGVGKSSFSSMEQLHCDIGVLKDERGIKVARDIVQFVPFNKFDGNPVLLAEEVLKKIPIQITEYMLRIGYIPPVPEPVDFETFYTQNFISQNANIQDAPVQRVPEEKVSAENAYNQPVQVADSNDLLEVMTK</sequence>
<comment type="similarity">
    <text evidence="4">Belongs to the copine family.</text>
</comment>
<dbReference type="SUPFAM" id="SSF49562">
    <property type="entry name" value="C2 domain (Calcium/lipid-binding domain, CaLB)"/>
    <property type="match status" value="2"/>
</dbReference>
<evidence type="ECO:0000256" key="7">
    <source>
        <dbReference type="ARBA" id="ARBA00022723"/>
    </source>
</evidence>
<evidence type="ECO:0000313" key="14">
    <source>
        <dbReference type="Proteomes" id="UP000187209"/>
    </source>
</evidence>
<evidence type="ECO:0000256" key="2">
    <source>
        <dbReference type="ARBA" id="ARBA00004236"/>
    </source>
</evidence>
<keyword evidence="5" id="KW-1003">Cell membrane</keyword>
<evidence type="ECO:0000256" key="5">
    <source>
        <dbReference type="ARBA" id="ARBA00022475"/>
    </source>
</evidence>
<keyword evidence="8" id="KW-0677">Repeat</keyword>
<dbReference type="FunFam" id="2.60.40.150:FF:000042">
    <property type="entry name" value="Copine 3"/>
    <property type="match status" value="1"/>
</dbReference>
<evidence type="ECO:0000259" key="12">
    <source>
        <dbReference type="PROSITE" id="PS50004"/>
    </source>
</evidence>
<dbReference type="InterPro" id="IPR045052">
    <property type="entry name" value="Copine"/>
</dbReference>
<dbReference type="OrthoDB" id="5973539at2759"/>
<dbReference type="InterPro" id="IPR035892">
    <property type="entry name" value="C2_domain_sf"/>
</dbReference>
<dbReference type="Pfam" id="PF00168">
    <property type="entry name" value="C2"/>
    <property type="match status" value="2"/>
</dbReference>
<dbReference type="GO" id="GO:0005737">
    <property type="term" value="C:cytoplasm"/>
    <property type="evidence" value="ECO:0007669"/>
    <property type="project" value="UniProtKB-SubCell"/>
</dbReference>
<dbReference type="InterPro" id="IPR010734">
    <property type="entry name" value="Copine_C"/>
</dbReference>
<dbReference type="SUPFAM" id="SSF53300">
    <property type="entry name" value="vWA-like"/>
    <property type="match status" value="1"/>
</dbReference>
<evidence type="ECO:0000313" key="13">
    <source>
        <dbReference type="EMBL" id="OMJ84220.1"/>
    </source>
</evidence>
<evidence type="ECO:0000256" key="8">
    <source>
        <dbReference type="ARBA" id="ARBA00022737"/>
    </source>
</evidence>